<keyword evidence="10" id="KW-1185">Reference proteome</keyword>
<dbReference type="PANTHER" id="PTHR33406">
    <property type="entry name" value="MEMBRANE PROTEIN MJ1562-RELATED"/>
    <property type="match status" value="1"/>
</dbReference>
<feature type="domain" description="Membrane transport protein MMPL" evidence="8">
    <location>
        <begin position="163"/>
        <end position="362"/>
    </location>
</feature>
<dbReference type="Proteomes" id="UP001183202">
    <property type="component" value="Unassembled WGS sequence"/>
</dbReference>
<feature type="transmembrane region" description="Helical" evidence="7">
    <location>
        <begin position="330"/>
        <end position="352"/>
    </location>
</feature>
<keyword evidence="6 7" id="KW-0472">Membrane</keyword>
<evidence type="ECO:0000256" key="6">
    <source>
        <dbReference type="ARBA" id="ARBA00023136"/>
    </source>
</evidence>
<feature type="transmembrane region" description="Helical" evidence="7">
    <location>
        <begin position="392"/>
        <end position="411"/>
    </location>
</feature>
<feature type="transmembrane region" description="Helical" evidence="7">
    <location>
        <begin position="563"/>
        <end position="582"/>
    </location>
</feature>
<evidence type="ECO:0000313" key="9">
    <source>
        <dbReference type="EMBL" id="MDT0352611.1"/>
    </source>
</evidence>
<feature type="transmembrane region" description="Helical" evidence="7">
    <location>
        <begin position="589"/>
        <end position="610"/>
    </location>
</feature>
<evidence type="ECO:0000256" key="7">
    <source>
        <dbReference type="SAM" id="Phobius"/>
    </source>
</evidence>
<feature type="transmembrane region" description="Helical" evidence="7">
    <location>
        <begin position="200"/>
        <end position="233"/>
    </location>
</feature>
<name>A0ABU2NF80_9PSEU</name>
<feature type="transmembrane region" description="Helical" evidence="7">
    <location>
        <begin position="670"/>
        <end position="690"/>
    </location>
</feature>
<feature type="transmembrane region" description="Helical" evidence="7">
    <location>
        <begin position="622"/>
        <end position="647"/>
    </location>
</feature>
<organism evidence="9 10">
    <name type="scientific">Pseudonocardia charpentierae</name>
    <dbReference type="NCBI Taxonomy" id="3075545"/>
    <lineage>
        <taxon>Bacteria</taxon>
        <taxon>Bacillati</taxon>
        <taxon>Actinomycetota</taxon>
        <taxon>Actinomycetes</taxon>
        <taxon>Pseudonocardiales</taxon>
        <taxon>Pseudonocardiaceae</taxon>
        <taxon>Pseudonocardia</taxon>
    </lineage>
</organism>
<protein>
    <submittedName>
        <fullName evidence="9">MMPL family transporter</fullName>
    </submittedName>
</protein>
<feature type="domain" description="Membrane transport protein MMPL" evidence="8">
    <location>
        <begin position="424"/>
        <end position="733"/>
    </location>
</feature>
<keyword evidence="5 7" id="KW-1133">Transmembrane helix</keyword>
<sequence length="743" mass="77485">MAEPRRRLLVHGYATLVVRGRWAVLALVAISTYLAVTQLPGLAGSQAGLSGLIDQGNPAITAEVDAVQRFGLPLLSRTVVVQRDPEGLDPFVQADSALRALELDKRTLDAGGKPDSELLLAYPLANNPLLFPEAAERNTTLVTYLFIAPTANLGEQDVIAADYATRLERPDGGLVGSTGTVPVQVAQGRIVTDRLPVVELATLGAIALIVGLYFSSAAAPMITLLSAGTGYLVTDRLLGLVGEVTGLSAPSQLQPVVVALILGITTDYSIFFLSGMRRRLREGLSGRDATHEAVVEYLPIVFVAGLTVTAGVATLIVADSALFQAFGPGLAITVLTGLVVSITLVPALLAVLGHWTFWPVRQNPTPAGGQPVPFDRPVPPGRFLRAVGHRPVAALVTAVVVGLLVVAALPLGGLRAAVSPVAALPADDPVREAADAAAAGFGPGILAPTALVVSAPGITDDQRLAALERLLDAQPEVAAVLGPRDQPLPLPLGLFLAPDGGAARYLLILDSDPLAAEAIDGLRALRQRMPALLTSVGLTEAETSWTGDTALGLSLVDGARQDLVRVAVAVVIVDLVLLMVFLRALVAPLYLLTTSVLAVGAALGLTTWVFQDLLGRDGIIFYVPFAAAVLLVSLGSDYNIFSVGYIWEEAGRRRSLADALAVAVPRSTRAINAAGITLAVSFALVALIPLAPFEELAFAVAVGVLIDAFVVRSLLVPALVSLVGRASGWPGRRLARFGDPRRR</sequence>
<feature type="transmembrane region" description="Helical" evidence="7">
    <location>
        <begin position="696"/>
        <end position="723"/>
    </location>
</feature>
<gene>
    <name evidence="9" type="ORF">RM445_24100</name>
</gene>
<dbReference type="Pfam" id="PF03176">
    <property type="entry name" value="MMPL"/>
    <property type="match status" value="2"/>
</dbReference>
<dbReference type="SUPFAM" id="SSF82866">
    <property type="entry name" value="Multidrug efflux transporter AcrB transmembrane domain"/>
    <property type="match status" value="2"/>
</dbReference>
<dbReference type="InterPro" id="IPR050545">
    <property type="entry name" value="Mycobact_MmpL"/>
</dbReference>
<dbReference type="InterPro" id="IPR004869">
    <property type="entry name" value="MMPL_dom"/>
</dbReference>
<evidence type="ECO:0000256" key="2">
    <source>
        <dbReference type="ARBA" id="ARBA00010157"/>
    </source>
</evidence>
<keyword evidence="3" id="KW-1003">Cell membrane</keyword>
<evidence type="ECO:0000256" key="3">
    <source>
        <dbReference type="ARBA" id="ARBA00022475"/>
    </source>
</evidence>
<comment type="similarity">
    <text evidence="2">Belongs to the resistance-nodulation-cell division (RND) (TC 2.A.6) family. MmpL subfamily.</text>
</comment>
<feature type="transmembrane region" description="Helical" evidence="7">
    <location>
        <begin position="294"/>
        <end position="318"/>
    </location>
</feature>
<reference evidence="10" key="1">
    <citation type="submission" date="2023-07" db="EMBL/GenBank/DDBJ databases">
        <title>30 novel species of actinomycetes from the DSMZ collection.</title>
        <authorList>
            <person name="Nouioui I."/>
        </authorList>
    </citation>
    <scope>NUCLEOTIDE SEQUENCE [LARGE SCALE GENOMIC DNA]</scope>
    <source>
        <strain evidence="10">DSM 45834</strain>
    </source>
</reference>
<dbReference type="EMBL" id="JAVREJ010000020">
    <property type="protein sequence ID" value="MDT0352611.1"/>
    <property type="molecule type" value="Genomic_DNA"/>
</dbReference>
<evidence type="ECO:0000256" key="1">
    <source>
        <dbReference type="ARBA" id="ARBA00004651"/>
    </source>
</evidence>
<dbReference type="Gene3D" id="1.20.1640.10">
    <property type="entry name" value="Multidrug efflux transporter AcrB transmembrane domain"/>
    <property type="match status" value="2"/>
</dbReference>
<keyword evidence="4 7" id="KW-0812">Transmembrane</keyword>
<accession>A0ABU2NF80</accession>
<evidence type="ECO:0000313" key="10">
    <source>
        <dbReference type="Proteomes" id="UP001183202"/>
    </source>
</evidence>
<proteinExistence type="inferred from homology"/>
<evidence type="ECO:0000256" key="4">
    <source>
        <dbReference type="ARBA" id="ARBA00022692"/>
    </source>
</evidence>
<comment type="subcellular location">
    <subcellularLocation>
        <location evidence="1">Cell membrane</location>
        <topology evidence="1">Multi-pass membrane protein</topology>
    </subcellularLocation>
</comment>
<dbReference type="PANTHER" id="PTHR33406:SF6">
    <property type="entry name" value="MEMBRANE PROTEIN YDGH-RELATED"/>
    <property type="match status" value="1"/>
</dbReference>
<feature type="transmembrane region" description="Helical" evidence="7">
    <location>
        <begin position="253"/>
        <end position="273"/>
    </location>
</feature>
<evidence type="ECO:0000256" key="5">
    <source>
        <dbReference type="ARBA" id="ARBA00022989"/>
    </source>
</evidence>
<evidence type="ECO:0000259" key="8">
    <source>
        <dbReference type="Pfam" id="PF03176"/>
    </source>
</evidence>
<dbReference type="RefSeq" id="WP_311559118.1">
    <property type="nucleotide sequence ID" value="NZ_JAVREJ010000020.1"/>
</dbReference>
<comment type="caution">
    <text evidence="9">The sequence shown here is derived from an EMBL/GenBank/DDBJ whole genome shotgun (WGS) entry which is preliminary data.</text>
</comment>